<keyword evidence="9" id="KW-0564">Palmitate</keyword>
<sequence length="255" mass="27472">MAIGQAGRRPQGLDGRRQTRYQRRHPARNAAPLRPAAAGRARERELMATVFSRALGALVLGAGCMLFAGCASVRPANDLFAGTQDGDATITRYQGRFSARYVQGDAQQSAVGSFLWRERGADVQLELMSPLGQTLAIVSQNDQGATLELPNQPPRRAAEVDTLMQDALGFSLPVAGLRDWLRARPAPGTPARVAHDAQSRPETIEQNGWTVHYVAWSDDGDSSAANARVRRLDLDRPQGASGAPGPLSVRLVLDQ</sequence>
<comment type="subunit">
    <text evidence="3 13">Monomer.</text>
</comment>
<keyword evidence="7 13" id="KW-0653">Protein transport</keyword>
<keyword evidence="11 13" id="KW-0998">Cell outer membrane</keyword>
<dbReference type="Pfam" id="PF03550">
    <property type="entry name" value="LolB"/>
    <property type="match status" value="1"/>
</dbReference>
<dbReference type="InterPro" id="IPR029046">
    <property type="entry name" value="LolA/LolB/LppX"/>
</dbReference>
<proteinExistence type="inferred from homology"/>
<dbReference type="AlphaFoldDB" id="A0AB33VIS3"/>
<protein>
    <recommendedName>
        <fullName evidence="4 13">Outer-membrane lipoprotein LolB</fullName>
    </recommendedName>
</protein>
<evidence type="ECO:0000256" key="6">
    <source>
        <dbReference type="ARBA" id="ARBA00022729"/>
    </source>
</evidence>
<evidence type="ECO:0000256" key="9">
    <source>
        <dbReference type="ARBA" id="ARBA00023139"/>
    </source>
</evidence>
<keyword evidence="15" id="KW-0812">Transmembrane</keyword>
<feature type="transmembrane region" description="Helical" evidence="15">
    <location>
        <begin position="50"/>
        <end position="69"/>
    </location>
</feature>
<evidence type="ECO:0000256" key="13">
    <source>
        <dbReference type="HAMAP-Rule" id="MF_00233"/>
    </source>
</evidence>
<evidence type="ECO:0000256" key="10">
    <source>
        <dbReference type="ARBA" id="ARBA00023186"/>
    </source>
</evidence>
<name>A0AB33VIS3_RALSU</name>
<feature type="compositionally biased region" description="Basic residues" evidence="14">
    <location>
        <begin position="18"/>
        <end position="27"/>
    </location>
</feature>
<dbReference type="Gene3D" id="2.50.20.10">
    <property type="entry name" value="Lipoprotein localisation LolA/LolB/LppX"/>
    <property type="match status" value="1"/>
</dbReference>
<dbReference type="GO" id="GO:0009279">
    <property type="term" value="C:cell outer membrane"/>
    <property type="evidence" value="ECO:0007669"/>
    <property type="project" value="UniProtKB-SubCell"/>
</dbReference>
<dbReference type="SUPFAM" id="SSF89392">
    <property type="entry name" value="Prokaryotic lipoproteins and lipoprotein localization factors"/>
    <property type="match status" value="1"/>
</dbReference>
<evidence type="ECO:0000313" key="17">
    <source>
        <dbReference type="Proteomes" id="UP000005933"/>
    </source>
</evidence>
<dbReference type="GO" id="GO:0044874">
    <property type="term" value="P:lipoprotein localization to outer membrane"/>
    <property type="evidence" value="ECO:0007669"/>
    <property type="project" value="UniProtKB-UniRule"/>
</dbReference>
<dbReference type="EMBL" id="AAKL01000009">
    <property type="protein sequence ID" value="EAP73819.1"/>
    <property type="molecule type" value="Genomic_DNA"/>
</dbReference>
<keyword evidence="6" id="KW-0732">Signal</keyword>
<dbReference type="HAMAP" id="MF_00233">
    <property type="entry name" value="LolB"/>
    <property type="match status" value="1"/>
</dbReference>
<reference evidence="16 17" key="1">
    <citation type="journal article" date="2006" name="Mol. Plant Microbe Interact.">
        <title>Identification of open reading frames unique to a select agent: Ralstonia solanacearum race 3 biovar 2.</title>
        <authorList>
            <person name="Gabriel D.W."/>
            <person name="Allen C."/>
            <person name="Schell M."/>
            <person name="Denny T.P."/>
            <person name="Greenberg J.T."/>
            <person name="Duan Y.P."/>
            <person name="Flores-Cruz Z."/>
            <person name="Huang Q."/>
            <person name="Clifford J.M."/>
            <person name="Presting G."/>
            <person name="Gonzalez E.T."/>
            <person name="Reddy J."/>
            <person name="Elphinstone J."/>
            <person name="Swanson J."/>
            <person name="Yao J."/>
            <person name="Mulholland V."/>
            <person name="Liu L."/>
            <person name="Farmerie W."/>
            <person name="Patnaikuni M."/>
            <person name="Balogh B."/>
            <person name="Norman D."/>
            <person name="Alvarez A."/>
            <person name="Castillo J.A."/>
            <person name="Jones J."/>
            <person name="Saddler G."/>
            <person name="Walunas T."/>
            <person name="Zhukov A."/>
            <person name="Mikhailova N."/>
        </authorList>
    </citation>
    <scope>NUCLEOTIDE SEQUENCE [LARGE SCALE GENOMIC DNA]</scope>
    <source>
        <strain evidence="16 17">UW551</strain>
    </source>
</reference>
<organism evidence="16 17">
    <name type="scientific">Ralstonia solanacearum (strain UW551)</name>
    <dbReference type="NCBI Taxonomy" id="342110"/>
    <lineage>
        <taxon>Bacteria</taxon>
        <taxon>Pseudomonadati</taxon>
        <taxon>Pseudomonadota</taxon>
        <taxon>Betaproteobacteria</taxon>
        <taxon>Burkholderiales</taxon>
        <taxon>Burkholderiaceae</taxon>
        <taxon>Ralstonia</taxon>
        <taxon>Ralstonia solanacearum species complex</taxon>
    </lineage>
</organism>
<evidence type="ECO:0000256" key="8">
    <source>
        <dbReference type="ARBA" id="ARBA00023136"/>
    </source>
</evidence>
<evidence type="ECO:0000256" key="1">
    <source>
        <dbReference type="ARBA" id="ARBA00004459"/>
    </source>
</evidence>
<evidence type="ECO:0000256" key="7">
    <source>
        <dbReference type="ARBA" id="ARBA00022927"/>
    </source>
</evidence>
<evidence type="ECO:0000256" key="15">
    <source>
        <dbReference type="SAM" id="Phobius"/>
    </source>
</evidence>
<feature type="region of interest" description="Disordered" evidence="14">
    <location>
        <begin position="1"/>
        <end position="38"/>
    </location>
</feature>
<feature type="compositionally biased region" description="Low complexity" evidence="14">
    <location>
        <begin position="28"/>
        <end position="38"/>
    </location>
</feature>
<evidence type="ECO:0000256" key="3">
    <source>
        <dbReference type="ARBA" id="ARBA00011245"/>
    </source>
</evidence>
<keyword evidence="10 13" id="KW-0143">Chaperone</keyword>
<gene>
    <name evidence="13 16" type="primary">lolB</name>
    <name evidence="16" type="ORF">RRSL_03729</name>
</gene>
<evidence type="ECO:0000313" key="16">
    <source>
        <dbReference type="EMBL" id="EAP73819.1"/>
    </source>
</evidence>
<keyword evidence="15" id="KW-1133">Transmembrane helix</keyword>
<comment type="similarity">
    <text evidence="2 13">Belongs to the LolB family.</text>
</comment>
<evidence type="ECO:0000256" key="5">
    <source>
        <dbReference type="ARBA" id="ARBA00022448"/>
    </source>
</evidence>
<dbReference type="CDD" id="cd16326">
    <property type="entry name" value="LolB"/>
    <property type="match status" value="1"/>
</dbReference>
<keyword evidence="8 13" id="KW-0472">Membrane</keyword>
<evidence type="ECO:0000256" key="4">
    <source>
        <dbReference type="ARBA" id="ARBA00016202"/>
    </source>
</evidence>
<evidence type="ECO:0000256" key="14">
    <source>
        <dbReference type="SAM" id="MobiDB-lite"/>
    </source>
</evidence>
<keyword evidence="12" id="KW-0449">Lipoprotein</keyword>
<comment type="function">
    <text evidence="13">Plays a critical role in the incorporation of lipoproteins in the outer membrane after they are released by the LolA protein.</text>
</comment>
<accession>A0AB33VIS3</accession>
<keyword evidence="5 13" id="KW-0813">Transport</keyword>
<evidence type="ECO:0000256" key="2">
    <source>
        <dbReference type="ARBA" id="ARBA00009696"/>
    </source>
</evidence>
<comment type="caution">
    <text evidence="16">The sequence shown here is derived from an EMBL/GenBank/DDBJ whole genome shotgun (WGS) entry which is preliminary data.</text>
</comment>
<dbReference type="GO" id="GO:0015031">
    <property type="term" value="P:protein transport"/>
    <property type="evidence" value="ECO:0007669"/>
    <property type="project" value="UniProtKB-KW"/>
</dbReference>
<dbReference type="NCBIfam" id="TIGR00548">
    <property type="entry name" value="lolB"/>
    <property type="match status" value="1"/>
</dbReference>
<comment type="subcellular location">
    <subcellularLocation>
        <location evidence="1">Cell outer membrane</location>
        <topology evidence="1">Lipid-anchor</topology>
    </subcellularLocation>
</comment>
<dbReference type="Proteomes" id="UP000005933">
    <property type="component" value="Unassembled WGS sequence"/>
</dbReference>
<dbReference type="InterPro" id="IPR004565">
    <property type="entry name" value="OM_lipoprot_LolB"/>
</dbReference>
<evidence type="ECO:0000256" key="12">
    <source>
        <dbReference type="ARBA" id="ARBA00023288"/>
    </source>
</evidence>
<evidence type="ECO:0000256" key="11">
    <source>
        <dbReference type="ARBA" id="ARBA00023237"/>
    </source>
</evidence>